<evidence type="ECO:0000313" key="1">
    <source>
        <dbReference type="EMBL" id="MBB3174017.1"/>
    </source>
</evidence>
<dbReference type="Proteomes" id="UP000565205">
    <property type="component" value="Unassembled WGS sequence"/>
</dbReference>
<sequence length="46" mass="4888">MIDIAADRIFRLGGVELPRSVAQGVAVDSHCGARRGIIRLELGAAR</sequence>
<dbReference type="Proteomes" id="UP000557688">
    <property type="component" value="Unassembled WGS sequence"/>
</dbReference>
<dbReference type="EMBL" id="JABXXQ010000460">
    <property type="protein sequence ID" value="NVN31694.1"/>
    <property type="molecule type" value="Genomic_DNA"/>
</dbReference>
<dbReference type="EMBL" id="JACHXV010000005">
    <property type="protein sequence ID" value="MBB3174017.1"/>
    <property type="molecule type" value="Genomic_DNA"/>
</dbReference>
<dbReference type="AlphaFoldDB" id="A0A839UW14"/>
<reference evidence="1 3" key="2">
    <citation type="submission" date="2020-08" db="EMBL/GenBank/DDBJ databases">
        <title>Genomic Encyclopedia of Type Strains, Phase III (KMG-III): the genomes of soil and plant-associated and newly described type strains.</title>
        <authorList>
            <person name="Whitman W."/>
        </authorList>
    </citation>
    <scope>NUCLEOTIDE SEQUENCE [LARGE SCALE GENOMIC DNA]</scope>
    <source>
        <strain evidence="1 3">CECT 8088</strain>
    </source>
</reference>
<comment type="caution">
    <text evidence="1">The sequence shown here is derived from an EMBL/GenBank/DDBJ whole genome shotgun (WGS) entry which is preliminary data.</text>
</comment>
<proteinExistence type="predicted"/>
<evidence type="ECO:0000313" key="2">
    <source>
        <dbReference type="EMBL" id="NVN31694.1"/>
    </source>
</evidence>
<gene>
    <name evidence="1" type="ORF">FHR90_001849</name>
    <name evidence="2" type="ORF">HUK83_15305</name>
</gene>
<dbReference type="RefSeq" id="WP_176626172.1">
    <property type="nucleotide sequence ID" value="NZ_JABXXQ010000460.1"/>
</dbReference>
<evidence type="ECO:0000313" key="4">
    <source>
        <dbReference type="Proteomes" id="UP000565205"/>
    </source>
</evidence>
<reference evidence="2 4" key="1">
    <citation type="submission" date="2020-06" db="EMBL/GenBank/DDBJ databases">
        <title>Description of novel acetic acid bacteria.</title>
        <authorList>
            <person name="Sombolestani A."/>
        </authorList>
    </citation>
    <scope>NUCLEOTIDE SEQUENCE [LARGE SCALE GENOMIC DNA]</scope>
    <source>
        <strain evidence="2 4">LMG 26838</strain>
    </source>
</reference>
<evidence type="ECO:0000313" key="3">
    <source>
        <dbReference type="Proteomes" id="UP000557688"/>
    </source>
</evidence>
<organism evidence="1 3">
    <name type="scientific">Endobacter medicaginis</name>
    <dbReference type="NCBI Taxonomy" id="1181271"/>
    <lineage>
        <taxon>Bacteria</taxon>
        <taxon>Pseudomonadati</taxon>
        <taxon>Pseudomonadota</taxon>
        <taxon>Alphaproteobacteria</taxon>
        <taxon>Acetobacterales</taxon>
        <taxon>Acetobacteraceae</taxon>
        <taxon>Endobacter</taxon>
    </lineage>
</organism>
<protein>
    <submittedName>
        <fullName evidence="1">Uncharacterized protein</fullName>
    </submittedName>
</protein>
<name>A0A839UW14_9PROT</name>
<accession>A0A839UW14</accession>
<keyword evidence="3" id="KW-1185">Reference proteome</keyword>